<dbReference type="PANTHER" id="PTHR33416:SF20">
    <property type="entry name" value="NUCLEAR PORE COMPLEX PROTEIN NUP1"/>
    <property type="match status" value="1"/>
</dbReference>
<evidence type="ECO:0000313" key="4">
    <source>
        <dbReference type="Proteomes" id="UP000187203"/>
    </source>
</evidence>
<dbReference type="PANTHER" id="PTHR33416">
    <property type="entry name" value="NUCLEAR PORE COMPLEX PROTEIN NUP1"/>
    <property type="match status" value="1"/>
</dbReference>
<evidence type="ECO:0000313" key="3">
    <source>
        <dbReference type="EMBL" id="OMP06634.1"/>
    </source>
</evidence>
<dbReference type="Proteomes" id="UP000187203">
    <property type="component" value="Unassembled WGS sequence"/>
</dbReference>
<reference evidence="4" key="1">
    <citation type="submission" date="2013-09" db="EMBL/GenBank/DDBJ databases">
        <title>Corchorus olitorius genome sequencing.</title>
        <authorList>
            <person name="Alam M."/>
            <person name="Haque M.S."/>
            <person name="Islam M.S."/>
            <person name="Emdad E.M."/>
            <person name="Islam M.M."/>
            <person name="Ahmed B."/>
            <person name="Halim A."/>
            <person name="Hossen Q.M.M."/>
            <person name="Hossain M.Z."/>
            <person name="Ahmed R."/>
            <person name="Khan M.M."/>
            <person name="Islam R."/>
            <person name="Rashid M.M."/>
            <person name="Khan S.A."/>
            <person name="Rahman M.S."/>
            <person name="Alam M."/>
            <person name="Yahiya A.S."/>
            <person name="Khan M.S."/>
            <person name="Azam M.S."/>
            <person name="Haque T."/>
            <person name="Lashkar M.Z.H."/>
            <person name="Akhand A.I."/>
            <person name="Morshed G."/>
            <person name="Roy S."/>
            <person name="Uddin K.S."/>
            <person name="Rabeya T."/>
            <person name="Hossain A.S."/>
            <person name="Chowdhury A."/>
            <person name="Snigdha A.R."/>
            <person name="Mortoza M.S."/>
            <person name="Matin S.A."/>
            <person name="Hoque S.M.E."/>
            <person name="Islam M.K."/>
            <person name="Roy D.K."/>
            <person name="Haider R."/>
            <person name="Moosa M.M."/>
            <person name="Elias S.M."/>
            <person name="Hasan A.M."/>
            <person name="Jahan S."/>
            <person name="Shafiuddin M."/>
            <person name="Mahmood N."/>
            <person name="Shommy N.S."/>
        </authorList>
    </citation>
    <scope>NUCLEOTIDE SEQUENCE [LARGE SCALE GENOMIC DNA]</scope>
    <source>
        <strain evidence="4">cv. O-4</strain>
    </source>
</reference>
<keyword evidence="4" id="KW-1185">Reference proteome</keyword>
<dbReference type="GO" id="GO:0005635">
    <property type="term" value="C:nuclear envelope"/>
    <property type="evidence" value="ECO:0007669"/>
    <property type="project" value="TreeGrafter"/>
</dbReference>
<dbReference type="GO" id="GO:0016973">
    <property type="term" value="P:poly(A)+ mRNA export from nucleus"/>
    <property type="evidence" value="ECO:0007669"/>
    <property type="project" value="TreeGrafter"/>
</dbReference>
<dbReference type="AlphaFoldDB" id="A0A1R3KHW0"/>
<evidence type="ECO:0000256" key="1">
    <source>
        <dbReference type="SAM" id="MobiDB-lite"/>
    </source>
</evidence>
<keyword evidence="2" id="KW-0472">Membrane</keyword>
<dbReference type="GO" id="GO:0071763">
    <property type="term" value="P:nuclear membrane organization"/>
    <property type="evidence" value="ECO:0007669"/>
    <property type="project" value="TreeGrafter"/>
</dbReference>
<evidence type="ECO:0000256" key="2">
    <source>
        <dbReference type="SAM" id="Phobius"/>
    </source>
</evidence>
<keyword evidence="2" id="KW-0812">Transmembrane</keyword>
<feature type="region of interest" description="Disordered" evidence="1">
    <location>
        <begin position="1"/>
        <end position="44"/>
    </location>
</feature>
<dbReference type="STRING" id="93759.A0A1R3KHW0"/>
<name>A0A1R3KHW0_9ROSI</name>
<protein>
    <submittedName>
        <fullName evidence="3">Uncharacterized protein</fullName>
    </submittedName>
</protein>
<proteinExistence type="predicted"/>
<accession>A0A1R3KHW0</accession>
<feature type="transmembrane region" description="Helical" evidence="2">
    <location>
        <begin position="145"/>
        <end position="164"/>
    </location>
</feature>
<feature type="region of interest" description="Disordered" evidence="1">
    <location>
        <begin position="79"/>
        <end position="118"/>
    </location>
</feature>
<comment type="caution">
    <text evidence="3">The sequence shown here is derived from an EMBL/GenBank/DDBJ whole genome shotgun (WGS) entry which is preliminary data.</text>
</comment>
<keyword evidence="2" id="KW-1133">Transmembrane helix</keyword>
<sequence length="183" mass="19897">MMATMIDVSNPYDGGLGDGGKFRKWPSTPYDRPPTAIRNPSGGAGKNGWLSKLVDLAQRLITSSAHRLFASVFRKRLPAPPPHPPQALEPGEDSLPIRSKKHRSDSLGSSSQNSDLSDTQELDLELRLSLQISNFMPLKCCMMKLSTAIWNAILFIGIGVLSSADASRGGRSPPPQPKKHLQL</sequence>
<feature type="compositionally biased region" description="Low complexity" evidence="1">
    <location>
        <begin position="106"/>
        <end position="117"/>
    </location>
</feature>
<dbReference type="EMBL" id="AWUE01013552">
    <property type="protein sequence ID" value="OMP06634.1"/>
    <property type="molecule type" value="Genomic_DNA"/>
</dbReference>
<gene>
    <name evidence="3" type="ORF">COLO4_08015</name>
</gene>
<dbReference type="OrthoDB" id="653468at2759"/>
<organism evidence="3 4">
    <name type="scientific">Corchorus olitorius</name>
    <dbReference type="NCBI Taxonomy" id="93759"/>
    <lineage>
        <taxon>Eukaryota</taxon>
        <taxon>Viridiplantae</taxon>
        <taxon>Streptophyta</taxon>
        <taxon>Embryophyta</taxon>
        <taxon>Tracheophyta</taxon>
        <taxon>Spermatophyta</taxon>
        <taxon>Magnoliopsida</taxon>
        <taxon>eudicotyledons</taxon>
        <taxon>Gunneridae</taxon>
        <taxon>Pentapetalae</taxon>
        <taxon>rosids</taxon>
        <taxon>malvids</taxon>
        <taxon>Malvales</taxon>
        <taxon>Malvaceae</taxon>
        <taxon>Grewioideae</taxon>
        <taxon>Apeibeae</taxon>
        <taxon>Corchorus</taxon>
    </lineage>
</organism>